<dbReference type="AlphaFoldDB" id="A0A164QNY6"/>
<dbReference type="GO" id="GO:0016413">
    <property type="term" value="F:O-acetyltransferase activity"/>
    <property type="evidence" value="ECO:0007669"/>
    <property type="project" value="TreeGrafter"/>
</dbReference>
<dbReference type="Pfam" id="PF01757">
    <property type="entry name" value="Acyl_transf_3"/>
    <property type="match status" value="1"/>
</dbReference>
<sequence length="357" mass="41637">MSKSKKLPEITCLRAIAILSVVWIHVSSFFITDNSWGYLATNRWNLYSVPCFMLVSGIVLTYSSTLREFNASKFYTKRIFSVLVPYVAFSIFYTVFSQTISRQINLFSVEGFYSFLEITTLSIFLQEGAYYHLYFMYIIIQFYLLFPIWFKMLSNKLFRITSIPLAYGIQLLFQKFYPALTIEHPLLPSPSAIMFNYLFIFAVGCSLGYSYLKVRSRINWIWVSIFTIISIFLSYDFITKINSRWETSKNLEPTSFEYTWFTITISITLLMVLITLSKSIGNLKFLRLLGNESFSVYLFHPFFLSLLYTRLSGFHENPYFPIILWTLCIGLSLLSAKALQQLSFGRYLLGLSQIAKK</sequence>
<dbReference type="EMBL" id="LJKE01000015">
    <property type="protein sequence ID" value="KZD71972.1"/>
    <property type="molecule type" value="Genomic_DNA"/>
</dbReference>
<dbReference type="GO" id="GO:0009246">
    <property type="term" value="P:enterobacterial common antigen biosynthetic process"/>
    <property type="evidence" value="ECO:0007669"/>
    <property type="project" value="TreeGrafter"/>
</dbReference>
<reference evidence="9 10" key="1">
    <citation type="submission" date="2015-09" db="EMBL/GenBank/DDBJ databases">
        <title>Bacillus cereus food isolates.</title>
        <authorList>
            <person name="Boekhorst J."/>
        </authorList>
    </citation>
    <scope>NUCLEOTIDE SEQUENCE [LARGE SCALE GENOMIC DNA]</scope>
    <source>
        <strain evidence="9 10">B4088</strain>
    </source>
</reference>
<evidence type="ECO:0000256" key="2">
    <source>
        <dbReference type="ARBA" id="ARBA00007400"/>
    </source>
</evidence>
<evidence type="ECO:0000256" key="6">
    <source>
        <dbReference type="ARBA" id="ARBA00023136"/>
    </source>
</evidence>
<feature type="transmembrane region" description="Helical" evidence="7">
    <location>
        <begin position="219"/>
        <end position="238"/>
    </location>
</feature>
<dbReference type="PANTHER" id="PTHR40074:SF2">
    <property type="entry name" value="O-ACETYLTRANSFERASE WECH"/>
    <property type="match status" value="1"/>
</dbReference>
<dbReference type="RefSeq" id="WP_063259662.1">
    <property type="nucleotide sequence ID" value="NZ_LJKE01000015.1"/>
</dbReference>
<keyword evidence="3" id="KW-1003">Cell membrane</keyword>
<dbReference type="GO" id="GO:0005886">
    <property type="term" value="C:plasma membrane"/>
    <property type="evidence" value="ECO:0007669"/>
    <property type="project" value="UniProtKB-SubCell"/>
</dbReference>
<evidence type="ECO:0000256" key="5">
    <source>
        <dbReference type="ARBA" id="ARBA00022989"/>
    </source>
</evidence>
<keyword evidence="5 7" id="KW-1133">Transmembrane helix</keyword>
<evidence type="ECO:0000313" key="9">
    <source>
        <dbReference type="EMBL" id="KZD71972.1"/>
    </source>
</evidence>
<evidence type="ECO:0000259" key="8">
    <source>
        <dbReference type="Pfam" id="PF01757"/>
    </source>
</evidence>
<dbReference type="PANTHER" id="PTHR40074">
    <property type="entry name" value="O-ACETYLTRANSFERASE WECH"/>
    <property type="match status" value="1"/>
</dbReference>
<dbReference type="Proteomes" id="UP000076482">
    <property type="component" value="Unassembled WGS sequence"/>
</dbReference>
<keyword evidence="6 7" id="KW-0472">Membrane</keyword>
<feature type="transmembrane region" description="Helical" evidence="7">
    <location>
        <begin position="193"/>
        <end position="212"/>
    </location>
</feature>
<name>A0A164QNY6_BACCE</name>
<proteinExistence type="inferred from homology"/>
<feature type="transmembrane region" description="Helical" evidence="7">
    <location>
        <begin position="258"/>
        <end position="276"/>
    </location>
</feature>
<comment type="caution">
    <text evidence="9">The sequence shown here is derived from an EMBL/GenBank/DDBJ whole genome shotgun (WGS) entry which is preliminary data.</text>
</comment>
<keyword evidence="9" id="KW-0012">Acyltransferase</keyword>
<feature type="transmembrane region" description="Helical" evidence="7">
    <location>
        <begin position="319"/>
        <end position="339"/>
    </location>
</feature>
<feature type="transmembrane region" description="Helical" evidence="7">
    <location>
        <begin position="44"/>
        <end position="63"/>
    </location>
</feature>
<evidence type="ECO:0000256" key="7">
    <source>
        <dbReference type="SAM" id="Phobius"/>
    </source>
</evidence>
<dbReference type="PATRIC" id="fig|1396.535.peg.4184"/>
<feature type="transmembrane region" description="Helical" evidence="7">
    <location>
        <begin position="288"/>
        <end position="307"/>
    </location>
</feature>
<comment type="subcellular location">
    <subcellularLocation>
        <location evidence="1">Cell membrane</location>
        <topology evidence="1">Multi-pass membrane protein</topology>
    </subcellularLocation>
</comment>
<evidence type="ECO:0000256" key="4">
    <source>
        <dbReference type="ARBA" id="ARBA00022692"/>
    </source>
</evidence>
<feature type="transmembrane region" description="Helical" evidence="7">
    <location>
        <begin position="12"/>
        <end position="32"/>
    </location>
</feature>
<evidence type="ECO:0000256" key="3">
    <source>
        <dbReference type="ARBA" id="ARBA00022475"/>
    </source>
</evidence>
<feature type="transmembrane region" description="Helical" evidence="7">
    <location>
        <begin position="75"/>
        <end position="96"/>
    </location>
</feature>
<comment type="similarity">
    <text evidence="2">Belongs to the acyltransferase 3 family.</text>
</comment>
<dbReference type="InterPro" id="IPR002656">
    <property type="entry name" value="Acyl_transf_3_dom"/>
</dbReference>
<accession>A0A164QNY6</accession>
<keyword evidence="9" id="KW-0808">Transferase</keyword>
<gene>
    <name evidence="9" type="ORF">B4088_0433</name>
</gene>
<feature type="domain" description="Acyltransferase 3" evidence="8">
    <location>
        <begin position="9"/>
        <end position="334"/>
    </location>
</feature>
<feature type="transmembrane region" description="Helical" evidence="7">
    <location>
        <begin position="157"/>
        <end position="173"/>
    </location>
</feature>
<feature type="transmembrane region" description="Helical" evidence="7">
    <location>
        <begin position="129"/>
        <end position="150"/>
    </location>
</feature>
<evidence type="ECO:0000313" key="10">
    <source>
        <dbReference type="Proteomes" id="UP000076482"/>
    </source>
</evidence>
<keyword evidence="4 7" id="KW-0812">Transmembrane</keyword>
<organism evidence="9 10">
    <name type="scientific">Bacillus cereus</name>
    <dbReference type="NCBI Taxonomy" id="1396"/>
    <lineage>
        <taxon>Bacteria</taxon>
        <taxon>Bacillati</taxon>
        <taxon>Bacillota</taxon>
        <taxon>Bacilli</taxon>
        <taxon>Bacillales</taxon>
        <taxon>Bacillaceae</taxon>
        <taxon>Bacillus</taxon>
        <taxon>Bacillus cereus group</taxon>
    </lineage>
</organism>
<protein>
    <submittedName>
        <fullName evidence="9">Acyltransferase 3</fullName>
    </submittedName>
</protein>
<evidence type="ECO:0000256" key="1">
    <source>
        <dbReference type="ARBA" id="ARBA00004651"/>
    </source>
</evidence>